<dbReference type="InterPro" id="IPR001138">
    <property type="entry name" value="Zn2Cys6_DnaBD"/>
</dbReference>
<feature type="region of interest" description="Disordered" evidence="3">
    <location>
        <begin position="1"/>
        <end position="26"/>
    </location>
</feature>
<evidence type="ECO:0000313" key="5">
    <source>
        <dbReference type="EMBL" id="KAK8237935.1"/>
    </source>
</evidence>
<protein>
    <submittedName>
        <fullName evidence="5">Fungal-specific transcription factor domain-containing protein</fullName>
    </submittedName>
</protein>
<proteinExistence type="predicted"/>
<name>A0ABR1YSG9_9PEZI</name>
<evidence type="ECO:0000256" key="1">
    <source>
        <dbReference type="ARBA" id="ARBA00004123"/>
    </source>
</evidence>
<dbReference type="PROSITE" id="PS00463">
    <property type="entry name" value="ZN2_CY6_FUNGAL_1"/>
    <property type="match status" value="1"/>
</dbReference>
<evidence type="ECO:0000256" key="2">
    <source>
        <dbReference type="ARBA" id="ARBA00023242"/>
    </source>
</evidence>
<reference evidence="5 6" key="1">
    <citation type="submission" date="2024-04" db="EMBL/GenBank/DDBJ databases">
        <title>Phyllosticta paracitricarpa is synonymous to the EU quarantine fungus P. citricarpa based on phylogenomic analyses.</title>
        <authorList>
            <consortium name="Lawrence Berkeley National Laboratory"/>
            <person name="Van Ingen-Buijs V.A."/>
            <person name="Van Westerhoven A.C."/>
            <person name="Haridas S."/>
            <person name="Skiadas P."/>
            <person name="Martin F."/>
            <person name="Groenewald J.Z."/>
            <person name="Crous P.W."/>
            <person name="Seidl M.F."/>
        </authorList>
    </citation>
    <scope>NUCLEOTIDE SEQUENCE [LARGE SCALE GENOMIC DNA]</scope>
    <source>
        <strain evidence="5 6">CBS 123374</strain>
    </source>
</reference>
<gene>
    <name evidence="5" type="ORF">HDK90DRAFT_208222</name>
</gene>
<dbReference type="InterPro" id="IPR036864">
    <property type="entry name" value="Zn2-C6_fun-type_DNA-bd_sf"/>
</dbReference>
<feature type="region of interest" description="Disordered" evidence="3">
    <location>
        <begin position="337"/>
        <end position="365"/>
    </location>
</feature>
<dbReference type="SUPFAM" id="SSF57701">
    <property type="entry name" value="Zn2/Cys6 DNA-binding domain"/>
    <property type="match status" value="1"/>
</dbReference>
<evidence type="ECO:0000313" key="6">
    <source>
        <dbReference type="Proteomes" id="UP001492380"/>
    </source>
</evidence>
<keyword evidence="6" id="KW-1185">Reference proteome</keyword>
<accession>A0ABR1YSG9</accession>
<feature type="compositionally biased region" description="Low complexity" evidence="3">
    <location>
        <begin position="337"/>
        <end position="360"/>
    </location>
</feature>
<feature type="domain" description="Zn(2)-C6 fungal-type" evidence="4">
    <location>
        <begin position="28"/>
        <end position="58"/>
    </location>
</feature>
<dbReference type="PANTHER" id="PTHR37534:SF7">
    <property type="entry name" value="TRANSCRIPTIONAL ACTIVATOR PROTEIN UGA3"/>
    <property type="match status" value="1"/>
</dbReference>
<keyword evidence="2" id="KW-0539">Nucleus</keyword>
<evidence type="ECO:0000259" key="4">
    <source>
        <dbReference type="PROSITE" id="PS50048"/>
    </source>
</evidence>
<dbReference type="Pfam" id="PF11951">
    <property type="entry name" value="Fungal_trans_2"/>
    <property type="match status" value="1"/>
</dbReference>
<comment type="subcellular location">
    <subcellularLocation>
        <location evidence="1">Nucleus</location>
    </subcellularLocation>
</comment>
<evidence type="ECO:0000256" key="3">
    <source>
        <dbReference type="SAM" id="MobiDB-lite"/>
    </source>
</evidence>
<dbReference type="EMBL" id="JBBWRZ010000004">
    <property type="protein sequence ID" value="KAK8237935.1"/>
    <property type="molecule type" value="Genomic_DNA"/>
</dbReference>
<dbReference type="SMART" id="SM00066">
    <property type="entry name" value="GAL4"/>
    <property type="match status" value="1"/>
</dbReference>
<comment type="caution">
    <text evidence="5">The sequence shown here is derived from an EMBL/GenBank/DDBJ whole genome shotgun (WGS) entry which is preliminary data.</text>
</comment>
<dbReference type="PROSITE" id="PS50048">
    <property type="entry name" value="ZN2_CY6_FUNGAL_2"/>
    <property type="match status" value="1"/>
</dbReference>
<dbReference type="InterPro" id="IPR021858">
    <property type="entry name" value="Fun_TF"/>
</dbReference>
<dbReference type="Gene3D" id="4.10.240.10">
    <property type="entry name" value="Zn(2)-C6 fungal-type DNA-binding domain"/>
    <property type="match status" value="1"/>
</dbReference>
<sequence>MTAVPEAESSSEKRRVRKRTGTTRERTGCVTCRRRKKKCDGGYPICDHCRRLNFECVREEPRQTGSSAVPDASYSLIKHNDKTILPTSSSTILTLPAGNWAAPILSLDPVAAWPGAAGNSTPATNRRVLLRYYLQTLSTLLTSTLENNCFASVFLPMATESQLLLNAIIAHSSSHLSMRDKSYEILALQSRCTALNSLSSSLASPNRDSELDLSCCLVLCSMESILGDTSKWYQHLLGASQIMRSSSASPFGQGQLSAQDLSAAFNSFEGRWLKRNFAYHDVMAAVALNGRPLIPGYYWKPDAGDVVDSYFGLGSKLIYLISEISVLNADMNESTASISGTSGTSCTSKSSSPESSASSHSPDEVDQVADQMADYMDIETLPRDDRENSSVPTSDFSTRAYLLETELQEWTPPDCQDIHLVAMAEAYRNAALIHLYRVLRQHLPDLTPTLDRKIEAPVKAIIENVEKMPIRCLPETSILFPLFMAGGEAESPEHIRAIRQRLQDVLHYRHFHNVEVSLAVLDELWRLRSGTKSGPGQKRIDWLDVLARRKWKLSLT</sequence>
<dbReference type="CDD" id="cd00067">
    <property type="entry name" value="GAL4"/>
    <property type="match status" value="1"/>
</dbReference>
<dbReference type="PANTHER" id="PTHR37534">
    <property type="entry name" value="TRANSCRIPTIONAL ACTIVATOR PROTEIN UGA3"/>
    <property type="match status" value="1"/>
</dbReference>
<dbReference type="Pfam" id="PF00172">
    <property type="entry name" value="Zn_clus"/>
    <property type="match status" value="1"/>
</dbReference>
<organism evidence="5 6">
    <name type="scientific">Phyllosticta capitalensis</name>
    <dbReference type="NCBI Taxonomy" id="121624"/>
    <lineage>
        <taxon>Eukaryota</taxon>
        <taxon>Fungi</taxon>
        <taxon>Dikarya</taxon>
        <taxon>Ascomycota</taxon>
        <taxon>Pezizomycotina</taxon>
        <taxon>Dothideomycetes</taxon>
        <taxon>Dothideomycetes incertae sedis</taxon>
        <taxon>Botryosphaeriales</taxon>
        <taxon>Phyllostictaceae</taxon>
        <taxon>Phyllosticta</taxon>
    </lineage>
</organism>
<dbReference type="Proteomes" id="UP001492380">
    <property type="component" value="Unassembled WGS sequence"/>
</dbReference>